<protein>
    <submittedName>
        <fullName evidence="5">Helix-turn-helix transcriptional regulator</fullName>
    </submittedName>
</protein>
<dbReference type="EMBL" id="JADBEO010000010">
    <property type="protein sequence ID" value="MDR4306222.1"/>
    <property type="molecule type" value="Genomic_DNA"/>
</dbReference>
<dbReference type="InterPro" id="IPR016032">
    <property type="entry name" value="Sig_transdc_resp-reg_C-effctor"/>
</dbReference>
<keyword evidence="2" id="KW-0238">DNA-binding</keyword>
<evidence type="ECO:0000256" key="3">
    <source>
        <dbReference type="ARBA" id="ARBA00023163"/>
    </source>
</evidence>
<evidence type="ECO:0000313" key="5">
    <source>
        <dbReference type="EMBL" id="MDR4306222.1"/>
    </source>
</evidence>
<dbReference type="PROSITE" id="PS50043">
    <property type="entry name" value="HTH_LUXR_2"/>
    <property type="match status" value="1"/>
</dbReference>
<proteinExistence type="predicted"/>
<dbReference type="PANTHER" id="PTHR44688:SF16">
    <property type="entry name" value="DNA-BINDING TRANSCRIPTIONAL ACTIVATOR DEVR_DOSR"/>
    <property type="match status" value="1"/>
</dbReference>
<keyword evidence="1" id="KW-0805">Transcription regulation</keyword>
<feature type="domain" description="HTH luxR-type" evidence="4">
    <location>
        <begin position="280"/>
        <end position="346"/>
    </location>
</feature>
<dbReference type="PANTHER" id="PTHR44688">
    <property type="entry name" value="DNA-BINDING TRANSCRIPTIONAL ACTIVATOR DEVR_DOSR"/>
    <property type="match status" value="1"/>
</dbReference>
<dbReference type="Pfam" id="PF00196">
    <property type="entry name" value="GerE"/>
    <property type="match status" value="1"/>
</dbReference>
<dbReference type="SMART" id="SM00421">
    <property type="entry name" value="HTH_LUXR"/>
    <property type="match status" value="1"/>
</dbReference>
<name>A0ABU1DDM8_9HYPH</name>
<dbReference type="CDD" id="cd06170">
    <property type="entry name" value="LuxR_C_like"/>
    <property type="match status" value="1"/>
</dbReference>
<evidence type="ECO:0000256" key="1">
    <source>
        <dbReference type="ARBA" id="ARBA00023015"/>
    </source>
</evidence>
<comment type="caution">
    <text evidence="5">The sequence shown here is derived from an EMBL/GenBank/DDBJ whole genome shotgun (WGS) entry which is preliminary data.</text>
</comment>
<evidence type="ECO:0000313" key="6">
    <source>
        <dbReference type="Proteomes" id="UP001181622"/>
    </source>
</evidence>
<dbReference type="InterPro" id="IPR000792">
    <property type="entry name" value="Tscrpt_reg_LuxR_C"/>
</dbReference>
<dbReference type="Proteomes" id="UP001181622">
    <property type="component" value="Unassembled WGS sequence"/>
</dbReference>
<dbReference type="InterPro" id="IPR036388">
    <property type="entry name" value="WH-like_DNA-bd_sf"/>
</dbReference>
<evidence type="ECO:0000256" key="2">
    <source>
        <dbReference type="ARBA" id="ARBA00023125"/>
    </source>
</evidence>
<dbReference type="RefSeq" id="WP_309389922.1">
    <property type="nucleotide sequence ID" value="NZ_JADBEO010000010.1"/>
</dbReference>
<organism evidence="5 6">
    <name type="scientific">Chelatococcus sambhunathii</name>
    <dbReference type="NCBI Taxonomy" id="363953"/>
    <lineage>
        <taxon>Bacteria</taxon>
        <taxon>Pseudomonadati</taxon>
        <taxon>Pseudomonadota</taxon>
        <taxon>Alphaproteobacteria</taxon>
        <taxon>Hyphomicrobiales</taxon>
        <taxon>Chelatococcaceae</taxon>
        <taxon>Chelatococcus</taxon>
    </lineage>
</organism>
<evidence type="ECO:0000259" key="4">
    <source>
        <dbReference type="PROSITE" id="PS50043"/>
    </source>
</evidence>
<accession>A0ABU1DDM8</accession>
<dbReference type="SUPFAM" id="SSF46894">
    <property type="entry name" value="C-terminal effector domain of the bipartite response regulators"/>
    <property type="match status" value="1"/>
</dbReference>
<gene>
    <name evidence="5" type="ORF">IHQ68_06275</name>
</gene>
<reference evidence="5" key="1">
    <citation type="submission" date="2020-10" db="EMBL/GenBank/DDBJ databases">
        <authorList>
            <person name="Abbas A."/>
            <person name="Razzaq R."/>
            <person name="Waqas M."/>
            <person name="Abbas N."/>
            <person name="Nielsen T.K."/>
            <person name="Hansen L.H."/>
            <person name="Hussain S."/>
            <person name="Shahid M."/>
        </authorList>
    </citation>
    <scope>NUCLEOTIDE SEQUENCE</scope>
    <source>
        <strain evidence="5">S14</strain>
    </source>
</reference>
<dbReference type="Gene3D" id="1.10.10.10">
    <property type="entry name" value="Winged helix-like DNA-binding domain superfamily/Winged helix DNA-binding domain"/>
    <property type="match status" value="1"/>
</dbReference>
<sequence length="347" mass="38184">MSAEAAPIRLAQADWFRRVGEVASSVGTDRFHQQLVELFGSTIPHSASWIIRYSRVAPPDVIYTWNVPQDVVEFYSARCAPLDPFSAHWKRFEEPGVRTLAGFDRGDGAAVDPKPYNRLFKAAAKISDELGVFFSTVGNSSLGLFLEREKGRFTAAEIERTKLVFPVLDGFHKTHIGRIFDRLRFAGEVNETQLAGRPTLVLDRHGLEIFANAGWREAAAHDPAILDAVASAGEERQITLPDFLLKIERFDRYFPLAPSGTMFVLAPKPEAGAEGAAERPSSAIESGLTARERDVFDLVMAGKTTGAIAQALGISKGAVKNVRLRIYRKAEVSSERALVQKFGRPAT</sequence>
<keyword evidence="6" id="KW-1185">Reference proteome</keyword>
<keyword evidence="3" id="KW-0804">Transcription</keyword>